<keyword evidence="1" id="KW-0805">Transcription regulation</keyword>
<dbReference type="Pfam" id="PF12833">
    <property type="entry name" value="HTH_18"/>
    <property type="match status" value="1"/>
</dbReference>
<dbReference type="InterPro" id="IPR002818">
    <property type="entry name" value="DJ-1/PfpI"/>
</dbReference>
<dbReference type="PRINTS" id="PR00032">
    <property type="entry name" value="HTHARAC"/>
</dbReference>
<dbReference type="CDD" id="cd03136">
    <property type="entry name" value="GATase1_AraC_ArgR_like"/>
    <property type="match status" value="1"/>
</dbReference>
<gene>
    <name evidence="5" type="ORF">ABNW52_10030</name>
</gene>
<evidence type="ECO:0000256" key="3">
    <source>
        <dbReference type="ARBA" id="ARBA00023163"/>
    </source>
</evidence>
<accession>A0ABV1M7L0</accession>
<dbReference type="Proteomes" id="UP001433638">
    <property type="component" value="Unassembled WGS sequence"/>
</dbReference>
<protein>
    <submittedName>
        <fullName evidence="5">GlxA family transcriptional regulator</fullName>
    </submittedName>
</protein>
<dbReference type="InterPro" id="IPR020449">
    <property type="entry name" value="Tscrpt_reg_AraC-type_HTH"/>
</dbReference>
<proteinExistence type="predicted"/>
<reference evidence="5" key="1">
    <citation type="submission" date="2024-06" db="EMBL/GenBank/DDBJ databases">
        <title>Genome sequence of Vogesella sp. MAHUQ-64.</title>
        <authorList>
            <person name="Huq M.A."/>
        </authorList>
    </citation>
    <scope>NUCLEOTIDE SEQUENCE</scope>
    <source>
        <strain evidence="5">MAHUQ-64</strain>
    </source>
</reference>
<dbReference type="EMBL" id="JBEFLD010000004">
    <property type="protein sequence ID" value="MEQ6290954.1"/>
    <property type="molecule type" value="Genomic_DNA"/>
</dbReference>
<evidence type="ECO:0000259" key="4">
    <source>
        <dbReference type="PROSITE" id="PS01124"/>
    </source>
</evidence>
<dbReference type="SUPFAM" id="SSF52317">
    <property type="entry name" value="Class I glutamine amidotransferase-like"/>
    <property type="match status" value="1"/>
</dbReference>
<evidence type="ECO:0000256" key="2">
    <source>
        <dbReference type="ARBA" id="ARBA00023125"/>
    </source>
</evidence>
<comment type="caution">
    <text evidence="5">The sequence shown here is derived from an EMBL/GenBank/DDBJ whole genome shotgun (WGS) entry which is preliminary data.</text>
</comment>
<evidence type="ECO:0000313" key="6">
    <source>
        <dbReference type="Proteomes" id="UP001433638"/>
    </source>
</evidence>
<dbReference type="InterPro" id="IPR018060">
    <property type="entry name" value="HTH_AraC"/>
</dbReference>
<dbReference type="RefSeq" id="WP_349587108.1">
    <property type="nucleotide sequence ID" value="NZ_JBEFLD010000004.1"/>
</dbReference>
<dbReference type="PANTHER" id="PTHR43130:SF3">
    <property type="entry name" value="HTH-TYPE TRANSCRIPTIONAL REGULATOR RV1931C"/>
    <property type="match status" value="1"/>
</dbReference>
<dbReference type="SMART" id="SM00342">
    <property type="entry name" value="HTH_ARAC"/>
    <property type="match status" value="1"/>
</dbReference>
<evidence type="ECO:0000313" key="5">
    <source>
        <dbReference type="EMBL" id="MEQ6290954.1"/>
    </source>
</evidence>
<dbReference type="PANTHER" id="PTHR43130">
    <property type="entry name" value="ARAC-FAMILY TRANSCRIPTIONAL REGULATOR"/>
    <property type="match status" value="1"/>
</dbReference>
<dbReference type="InterPro" id="IPR052158">
    <property type="entry name" value="INH-QAR"/>
</dbReference>
<dbReference type="PROSITE" id="PS01124">
    <property type="entry name" value="HTH_ARAC_FAMILY_2"/>
    <property type="match status" value="1"/>
</dbReference>
<dbReference type="SUPFAM" id="SSF46689">
    <property type="entry name" value="Homeodomain-like"/>
    <property type="match status" value="2"/>
</dbReference>
<sequence length="337" mass="37649">MNSNHPSNQENKTKPLSVAFLLSPDFTLSAFSNFVDALRLAADDGDFSRQIRCKWKVLSYNSQPIRSSCGIEISPTADLVEPGLFDYIVVVGGLLHSGKKIAPPLVSYLKKAAEQNVPLVGVCTGSFILARAELMNGHKTCVSWFHHQQFEAEFPKLHVNSDSLFINDGNRITCAGSAGVMHLAAHIIEKHCGKHEASRALRIMLEEFPLSEKTPQPQPFIKNKISNINVNKAISLIERNISTPLSIEEIANKVNLSHRHLERIFQKEIGMSPAEFSIKIRINHAKNLLINTNSQVSFIAMECGFLDTSHFSRRFRIEFGKSPTEVRKEAILKHGKK</sequence>
<organism evidence="5 6">
    <name type="scientific">Vogesella oryzagri</name>
    <dbReference type="NCBI Taxonomy" id="3160864"/>
    <lineage>
        <taxon>Bacteria</taxon>
        <taxon>Pseudomonadati</taxon>
        <taxon>Pseudomonadota</taxon>
        <taxon>Betaproteobacteria</taxon>
        <taxon>Neisseriales</taxon>
        <taxon>Chromobacteriaceae</taxon>
        <taxon>Vogesella</taxon>
    </lineage>
</organism>
<keyword evidence="2" id="KW-0238">DNA-binding</keyword>
<dbReference type="InterPro" id="IPR009057">
    <property type="entry name" value="Homeodomain-like_sf"/>
</dbReference>
<dbReference type="Pfam" id="PF01965">
    <property type="entry name" value="DJ-1_PfpI"/>
    <property type="match status" value="1"/>
</dbReference>
<dbReference type="InterPro" id="IPR029062">
    <property type="entry name" value="Class_I_gatase-like"/>
</dbReference>
<keyword evidence="6" id="KW-1185">Reference proteome</keyword>
<name>A0ABV1M7L0_9NEIS</name>
<dbReference type="Gene3D" id="1.10.10.60">
    <property type="entry name" value="Homeodomain-like"/>
    <property type="match status" value="2"/>
</dbReference>
<keyword evidence="3" id="KW-0804">Transcription</keyword>
<feature type="domain" description="HTH araC/xylS-type" evidence="4">
    <location>
        <begin position="231"/>
        <end position="329"/>
    </location>
</feature>
<dbReference type="Gene3D" id="3.40.50.880">
    <property type="match status" value="1"/>
</dbReference>
<evidence type="ECO:0000256" key="1">
    <source>
        <dbReference type="ARBA" id="ARBA00023015"/>
    </source>
</evidence>